<dbReference type="Proteomes" id="UP001164539">
    <property type="component" value="Chromosome 3"/>
</dbReference>
<gene>
    <name evidence="1" type="ORF">OWV82_007240</name>
</gene>
<accession>A0ACC1YJE1</accession>
<reference evidence="1 2" key="1">
    <citation type="journal article" date="2023" name="Science">
        <title>Complex scaffold remodeling in plant triterpene biosynthesis.</title>
        <authorList>
            <person name="De La Pena R."/>
            <person name="Hodgson H."/>
            <person name="Liu J.C."/>
            <person name="Stephenson M.J."/>
            <person name="Martin A.C."/>
            <person name="Owen C."/>
            <person name="Harkess A."/>
            <person name="Leebens-Mack J."/>
            <person name="Jimenez L.E."/>
            <person name="Osbourn A."/>
            <person name="Sattely E.S."/>
        </authorList>
    </citation>
    <scope>NUCLEOTIDE SEQUENCE [LARGE SCALE GENOMIC DNA]</scope>
    <source>
        <strain evidence="2">cv. JPN11</strain>
        <tissue evidence="1">Leaf</tissue>
    </source>
</reference>
<keyword evidence="2" id="KW-1185">Reference proteome</keyword>
<dbReference type="EMBL" id="CM051396">
    <property type="protein sequence ID" value="KAJ4723921.1"/>
    <property type="molecule type" value="Genomic_DNA"/>
</dbReference>
<protein>
    <submittedName>
        <fullName evidence="1">Disease resistance protein</fullName>
    </submittedName>
</protein>
<evidence type="ECO:0000313" key="2">
    <source>
        <dbReference type="Proteomes" id="UP001164539"/>
    </source>
</evidence>
<name>A0ACC1YJE1_MELAZ</name>
<proteinExistence type="predicted"/>
<organism evidence="1 2">
    <name type="scientific">Melia azedarach</name>
    <name type="common">Chinaberry tree</name>
    <dbReference type="NCBI Taxonomy" id="155640"/>
    <lineage>
        <taxon>Eukaryota</taxon>
        <taxon>Viridiplantae</taxon>
        <taxon>Streptophyta</taxon>
        <taxon>Embryophyta</taxon>
        <taxon>Tracheophyta</taxon>
        <taxon>Spermatophyta</taxon>
        <taxon>Magnoliopsida</taxon>
        <taxon>eudicotyledons</taxon>
        <taxon>Gunneridae</taxon>
        <taxon>Pentapetalae</taxon>
        <taxon>rosids</taxon>
        <taxon>malvids</taxon>
        <taxon>Sapindales</taxon>
        <taxon>Meliaceae</taxon>
        <taxon>Melia</taxon>
    </lineage>
</organism>
<evidence type="ECO:0000313" key="1">
    <source>
        <dbReference type="EMBL" id="KAJ4723921.1"/>
    </source>
</evidence>
<comment type="caution">
    <text evidence="1">The sequence shown here is derived from an EMBL/GenBank/DDBJ whole genome shotgun (WGS) entry which is preliminary data.</text>
</comment>
<sequence length="1459" mass="164982">MNIEMSYVSPGTATCRAGEEVSVGGFVKGVVIYMVKDNLEMTPMSTISCITLLNKFNVKDLGSLEERVVDFGIDEVLFDRLASRDLLGFVSQLKSGVDLELEKWKDTLSLIEAVLSDAEEKQLTDKAVKIWLDNLRDFAYDAEDVLDEFGTRALEHKLMHGKVQKLVDSINPSTFKFHASMRSKIKSLTRRLEQLCQKRIELGLQLTTPAAGLGTSSSSSVSRALSRSPSSSVPTERVVFGRDEDKAKILEMVLSEEPSDPNLFVIPIVGMAGVGKTTLAREVYNDKAVHDSKFEIKAWVCVSDDFDVLSISRSLLEAITSKHCDLKTLNQVQVQLRDIVAGKKVLLVLDDVWNEDYNLWEELKAPFLAAAPNSKIIVTTRHSCVASIMGPIEHYNLKHLSDDDCWSLFMNRAFEGRDINAQQISEFRDRVVGKCGGLPLSAKALGGLYRSNGVYAWDDILNCNILNFPQHNGILPVLQLSYYYLPSHLKRCFAYCAIFPKDYEFSKMELVLLWMAEGIIQLSVNNKELEDWGSKYFDDLVSRSIFQHSNTDSSKFIMHDLLHDLAQVVSGETILRLEEANKHSGRFKRVRHSSYSLDQFEDKIRFEIFYEVEHLRTFLPLVTRSHNFWSYTTNSFLHDVLPRFKKLRVLSLEDYYFFRLPISFEDLKLLKYLNLAGSMIKSLPESTSSLLNLQILILRNCRQLMKLPSKMRNLISLCHLDIKGANSLKEMPLGMKQLKNLHTLSNFILGKGENVSTLKDLKNLIFLRGELCITGLENLSDLEDAREAALWEKQYLQTLSLQWGSQFDNTRDEKAEEKVLNTLQPHGNIKRLEIGYYGGAEFPLWIGDGSFSKIEVLTLENSRTCKTLPSLGLLKSLKHLTIRALMKLESISSEFYGAGCSKRFQVLETLRFDNLPKLKYWDTNIKENEEIEIFSSLGELSIVGCPRLSGKLPDGLTSLQRLVVSRCANLVVPASSYPNLCKLEIDECKGMVCRSSPIDFKSIECMTISNSSLKLYGCAGMLYNDSPTGLSVTISNILEFGKYVKQGFQVVDSLAIGSYPAISFWNFSGAFTSGKAKQGLNMHTNHEEVLFGENCVGLTPFPELKFPPNNLRIVKIENSGALNCLPKEIMSNNSQLEKLYVSSCHSLTFITRRKLPSSLKRLEISRCHNLERLVDDEEDASSSEVVLNYLRVSDCPKLTTLSLGVQLLEALEYLDIEECHNLESLPNGLHRIHCLKWISLWNCSSLVFFPEGGLPKTISEVSLEICGNLKALPDDMHKLNSLRYLHICDCPSIESFPKEGFPTSLTSLAIENLKVCKPLIQRGIHRLTSLTFLSIDGCNDLESFRDQEIDGMMLPTSLTHLRLCRFRKLKYLSSTGFHRLTSLECLEICVCPELKSFGKVDLPVSLLKLEFYGCPLLKKQCKRYKGKEWSKIAHIPCVRIDGKFTHDPDYEKRALSNLE</sequence>